<proteinExistence type="predicted"/>
<organism evidence="2">
    <name type="scientific">Brassica cretica</name>
    <name type="common">Mustard</name>
    <dbReference type="NCBI Taxonomy" id="69181"/>
    <lineage>
        <taxon>Eukaryota</taxon>
        <taxon>Viridiplantae</taxon>
        <taxon>Streptophyta</taxon>
        <taxon>Embryophyta</taxon>
        <taxon>Tracheophyta</taxon>
        <taxon>Spermatophyta</taxon>
        <taxon>Magnoliopsida</taxon>
        <taxon>eudicotyledons</taxon>
        <taxon>Gunneridae</taxon>
        <taxon>Pentapetalae</taxon>
        <taxon>rosids</taxon>
        <taxon>malvids</taxon>
        <taxon>Brassicales</taxon>
        <taxon>Brassicaceae</taxon>
        <taxon>Brassiceae</taxon>
        <taxon>Brassica</taxon>
    </lineage>
</organism>
<evidence type="ECO:0000313" key="2">
    <source>
        <dbReference type="EMBL" id="KAF2560737.1"/>
    </source>
</evidence>
<reference evidence="2" key="1">
    <citation type="submission" date="2019-12" db="EMBL/GenBank/DDBJ databases">
        <title>Genome sequencing and annotation of Brassica cretica.</title>
        <authorList>
            <person name="Studholme D.J."/>
            <person name="Sarris P.F."/>
        </authorList>
    </citation>
    <scope>NUCLEOTIDE SEQUENCE</scope>
    <source>
        <strain evidence="2">PFS-102/07</strain>
        <tissue evidence="2">Leaf</tissue>
    </source>
</reference>
<sequence length="161" mass="17201">MSHLSGLSSTPEEIVLLFIKTDLLLYCLPYFRPSSFEQRGDTYEPPPHESSNNKGMSTAFSLPAGRTAKSYVASEVGLGRGLGTAGYGWLTRKGPPEIETAAGRVVPIAIPTFGCVLNLSAPIKRHTDDIPKIIAEDEKNKTSSGYVSADDAVPISSSDIS</sequence>
<gene>
    <name evidence="2" type="ORF">F2Q70_00015573</name>
</gene>
<protein>
    <submittedName>
        <fullName evidence="2">Uncharacterized protein</fullName>
    </submittedName>
</protein>
<accession>A0A8S9HUQ6</accession>
<dbReference type="AlphaFoldDB" id="A0A8S9HUQ6"/>
<name>A0A8S9HUQ6_BRACR</name>
<evidence type="ECO:0000256" key="1">
    <source>
        <dbReference type="SAM" id="MobiDB-lite"/>
    </source>
</evidence>
<feature type="region of interest" description="Disordered" evidence="1">
    <location>
        <begin position="136"/>
        <end position="161"/>
    </location>
</feature>
<comment type="caution">
    <text evidence="2">The sequence shown here is derived from an EMBL/GenBank/DDBJ whole genome shotgun (WGS) entry which is preliminary data.</text>
</comment>
<dbReference type="EMBL" id="QGKY02001250">
    <property type="protein sequence ID" value="KAF2560737.1"/>
    <property type="molecule type" value="Genomic_DNA"/>
</dbReference>